<dbReference type="RefSeq" id="WP_274576832.1">
    <property type="nucleotide sequence ID" value="NZ_JBBGAZ010000012.1"/>
</dbReference>
<evidence type="ECO:0000256" key="5">
    <source>
        <dbReference type="ARBA" id="ARBA00022692"/>
    </source>
</evidence>
<feature type="transmembrane region" description="Helical" evidence="13">
    <location>
        <begin position="415"/>
        <end position="437"/>
    </location>
</feature>
<dbReference type="PROSITE" id="PS50283">
    <property type="entry name" value="NA_SOLUT_SYMP_3"/>
    <property type="match status" value="1"/>
</dbReference>
<feature type="transmembrane region" description="Helical" evidence="13">
    <location>
        <begin position="485"/>
        <end position="503"/>
    </location>
</feature>
<keyword evidence="8" id="KW-0915">Sodium</keyword>
<keyword evidence="10 13" id="KW-0472">Membrane</keyword>
<feature type="transmembrane region" description="Helical" evidence="13">
    <location>
        <begin position="125"/>
        <end position="151"/>
    </location>
</feature>
<name>A0ABU8QJZ8_9RHOB</name>
<evidence type="ECO:0000256" key="4">
    <source>
        <dbReference type="ARBA" id="ARBA00022475"/>
    </source>
</evidence>
<keyword evidence="5 13" id="KW-0812">Transmembrane</keyword>
<evidence type="ECO:0000256" key="9">
    <source>
        <dbReference type="ARBA" id="ARBA00023065"/>
    </source>
</evidence>
<evidence type="ECO:0008006" key="16">
    <source>
        <dbReference type="Google" id="ProtNLM"/>
    </source>
</evidence>
<evidence type="ECO:0000256" key="7">
    <source>
        <dbReference type="ARBA" id="ARBA00022989"/>
    </source>
</evidence>
<feature type="transmembrane region" description="Helical" evidence="13">
    <location>
        <begin position="191"/>
        <end position="211"/>
    </location>
</feature>
<feature type="transmembrane region" description="Helical" evidence="13">
    <location>
        <begin position="262"/>
        <end position="283"/>
    </location>
</feature>
<keyword evidence="11" id="KW-0739">Sodium transport</keyword>
<evidence type="ECO:0000256" key="6">
    <source>
        <dbReference type="ARBA" id="ARBA00022847"/>
    </source>
</evidence>
<keyword evidence="6" id="KW-0769">Symport</keyword>
<accession>A0ABU8QJZ8</accession>
<evidence type="ECO:0000313" key="15">
    <source>
        <dbReference type="Proteomes" id="UP001368270"/>
    </source>
</evidence>
<feature type="transmembrane region" description="Helical" evidence="13">
    <location>
        <begin position="163"/>
        <end position="185"/>
    </location>
</feature>
<dbReference type="PANTHER" id="PTHR48086">
    <property type="entry name" value="SODIUM/PROLINE SYMPORTER-RELATED"/>
    <property type="match status" value="1"/>
</dbReference>
<keyword evidence="15" id="KW-1185">Reference proteome</keyword>
<feature type="transmembrane region" description="Helical" evidence="13">
    <location>
        <begin position="232"/>
        <end position="250"/>
    </location>
</feature>
<evidence type="ECO:0000313" key="14">
    <source>
        <dbReference type="EMBL" id="MEJ5219757.1"/>
    </source>
</evidence>
<dbReference type="PANTHER" id="PTHR48086:SF3">
    <property type="entry name" value="SODIUM_PROLINE SYMPORTER"/>
    <property type="match status" value="1"/>
</dbReference>
<evidence type="ECO:0000256" key="1">
    <source>
        <dbReference type="ARBA" id="ARBA00004651"/>
    </source>
</evidence>
<keyword evidence="7 13" id="KW-1133">Transmembrane helix</keyword>
<keyword evidence="3" id="KW-0813">Transport</keyword>
<comment type="similarity">
    <text evidence="2">Belongs to the sodium:solute symporter (SSF) (TC 2.A.21) family.</text>
</comment>
<feature type="transmembrane region" description="Helical" evidence="13">
    <location>
        <begin position="385"/>
        <end position="409"/>
    </location>
</feature>
<comment type="catalytic activity">
    <reaction evidence="12">
        <text>L-proline(in) + Na(+)(in) = L-proline(out) + Na(+)(out)</text>
        <dbReference type="Rhea" id="RHEA:28967"/>
        <dbReference type="ChEBI" id="CHEBI:29101"/>
        <dbReference type="ChEBI" id="CHEBI:60039"/>
    </reaction>
</comment>
<comment type="subcellular location">
    <subcellularLocation>
        <location evidence="1">Cell membrane</location>
        <topology evidence="1">Multi-pass membrane protein</topology>
    </subcellularLocation>
</comment>
<feature type="transmembrane region" description="Helical" evidence="13">
    <location>
        <begin position="7"/>
        <end position="26"/>
    </location>
</feature>
<dbReference type="InterPro" id="IPR050277">
    <property type="entry name" value="Sodium:Solute_Symporter"/>
</dbReference>
<proteinExistence type="inferred from homology"/>
<feature type="transmembrane region" description="Helical" evidence="13">
    <location>
        <begin position="444"/>
        <end position="465"/>
    </location>
</feature>
<dbReference type="Gene3D" id="1.20.1730.10">
    <property type="entry name" value="Sodium/glucose cotransporter"/>
    <property type="match status" value="1"/>
</dbReference>
<evidence type="ECO:0000256" key="3">
    <source>
        <dbReference type="ARBA" id="ARBA00022448"/>
    </source>
</evidence>
<evidence type="ECO:0000256" key="12">
    <source>
        <dbReference type="ARBA" id="ARBA00033708"/>
    </source>
</evidence>
<comment type="caution">
    <text evidence="14">The sequence shown here is derived from an EMBL/GenBank/DDBJ whole genome shotgun (WGS) entry which is preliminary data.</text>
</comment>
<feature type="transmembrane region" description="Helical" evidence="13">
    <location>
        <begin position="340"/>
        <end position="364"/>
    </location>
</feature>
<evidence type="ECO:0000256" key="11">
    <source>
        <dbReference type="ARBA" id="ARBA00023201"/>
    </source>
</evidence>
<evidence type="ECO:0000256" key="8">
    <source>
        <dbReference type="ARBA" id="ARBA00023053"/>
    </source>
</evidence>
<dbReference type="InterPro" id="IPR001734">
    <property type="entry name" value="Na/solute_symporter"/>
</dbReference>
<feature type="transmembrane region" description="Helical" evidence="13">
    <location>
        <begin position="295"/>
        <end position="320"/>
    </location>
</feature>
<keyword evidence="4" id="KW-1003">Cell membrane</keyword>
<feature type="transmembrane region" description="Helical" evidence="13">
    <location>
        <begin position="46"/>
        <end position="69"/>
    </location>
</feature>
<organism evidence="14 15">
    <name type="scientific">Cognatishimia coralii</name>
    <dbReference type="NCBI Taxonomy" id="3083254"/>
    <lineage>
        <taxon>Bacteria</taxon>
        <taxon>Pseudomonadati</taxon>
        <taxon>Pseudomonadota</taxon>
        <taxon>Alphaproteobacteria</taxon>
        <taxon>Rhodobacterales</taxon>
        <taxon>Paracoccaceae</taxon>
        <taxon>Cognatishimia</taxon>
    </lineage>
</organism>
<feature type="transmembrane region" description="Helical" evidence="13">
    <location>
        <begin position="76"/>
        <end position="97"/>
    </location>
</feature>
<feature type="transmembrane region" description="Helical" evidence="13">
    <location>
        <begin position="571"/>
        <end position="595"/>
    </location>
</feature>
<evidence type="ECO:0000256" key="13">
    <source>
        <dbReference type="SAM" id="Phobius"/>
    </source>
</evidence>
<evidence type="ECO:0000256" key="2">
    <source>
        <dbReference type="ARBA" id="ARBA00006434"/>
    </source>
</evidence>
<sequence length="648" mass="68856">MIALESPALWLFAFGSGFLGIALYWARIAVQQGTGARNFIDPVGTLPSFTAIIVISTSGFVPFFSIGLADGVAQNGFAYASMSLGCVLIPLAGVFLFKRIWALAVHLNTPSQASFLDEVFASKSLVVLSAVIAVLFAVAFGGRVMTAFALLYHDLTGGVFDPVYSLFLIASIVALIAVIGGIRAVMYSGAVYGAMGFLALIGLIGFTLFLAGGFERLADRIVDLQMNGEGTAPFFNLSGIVQFTLGSGFAPPDGSPWSTAMVLSATLAFMGLSASPVLYLFAVSSKSNRVFGPGLTWVSAGAVGAAIMAFAMIVGGFGLISNMPDITGEVMERVSELSPWFMAALYFGLFSLVFALISGSFLAAAQLGVVDIYRRYYHRDLSDKLAVASIRILVAILVLISVLMSITAPFLSAELASLCLPLAAQLLPAMVAACYRISIAHRSIAVGALIGVFCVFVTEPFGIRALDFVGLELPWGPAPWTIHSVGWGLFFNTGAVLVISVITRYHDQGERWNALTRFLESTFPAQPFSTPVISTAWSVALAWFFLAIGPGIAIGNSLFVRTVGREQENMLGLPSIVVWIMIAWASGVAMIWFFADRMQLATAHGSEVRKGQSAALAESGMRTDRMAVTVWIILGIAGTTATLAWIFG</sequence>
<reference evidence="14 15" key="1">
    <citation type="submission" date="2024-03" db="EMBL/GenBank/DDBJ databases">
        <title>Cognatishimia coralii sp. nov., a marine bacterium isolated from coral surrounding seawater.</title>
        <authorList>
            <person name="Liu X."/>
            <person name="Liu S."/>
            <person name="Sun H."/>
            <person name="Zhang Y."/>
        </authorList>
    </citation>
    <scope>NUCLEOTIDE SEQUENCE [LARGE SCALE GENOMIC DNA]</scope>
    <source>
        <strain evidence="14 15">D5M38</strain>
    </source>
</reference>
<protein>
    <recommendedName>
        <fullName evidence="16">Na+/proline symporter</fullName>
    </recommendedName>
</protein>
<evidence type="ECO:0000256" key="10">
    <source>
        <dbReference type="ARBA" id="ARBA00023136"/>
    </source>
</evidence>
<dbReference type="EMBL" id="JBBGAZ010000012">
    <property type="protein sequence ID" value="MEJ5219757.1"/>
    <property type="molecule type" value="Genomic_DNA"/>
</dbReference>
<dbReference type="InterPro" id="IPR038377">
    <property type="entry name" value="Na/Glc_symporter_sf"/>
</dbReference>
<keyword evidence="9" id="KW-0406">Ion transport</keyword>
<feature type="transmembrane region" description="Helical" evidence="13">
    <location>
        <begin position="628"/>
        <end position="647"/>
    </location>
</feature>
<dbReference type="Proteomes" id="UP001368270">
    <property type="component" value="Unassembled WGS sequence"/>
</dbReference>
<gene>
    <name evidence="14" type="ORF">WG622_15980</name>
</gene>
<feature type="transmembrane region" description="Helical" evidence="13">
    <location>
        <begin position="536"/>
        <end position="559"/>
    </location>
</feature>